<evidence type="ECO:0000313" key="3">
    <source>
        <dbReference type="Proteomes" id="UP001610335"/>
    </source>
</evidence>
<comment type="caution">
    <text evidence="2">The sequence shown here is derived from an EMBL/GenBank/DDBJ whole genome shotgun (WGS) entry which is preliminary data.</text>
</comment>
<evidence type="ECO:0000256" key="1">
    <source>
        <dbReference type="SAM" id="Phobius"/>
    </source>
</evidence>
<dbReference type="Proteomes" id="UP001610335">
    <property type="component" value="Unassembled WGS sequence"/>
</dbReference>
<keyword evidence="3" id="KW-1185">Reference proteome</keyword>
<reference evidence="2 3" key="1">
    <citation type="submission" date="2024-07" db="EMBL/GenBank/DDBJ databases">
        <title>Section-level genome sequencing and comparative genomics of Aspergillus sections Usti and Cavernicolus.</title>
        <authorList>
            <consortium name="Lawrence Berkeley National Laboratory"/>
            <person name="Nybo J.L."/>
            <person name="Vesth T.C."/>
            <person name="Theobald S."/>
            <person name="Frisvad J.C."/>
            <person name="Larsen T.O."/>
            <person name="Kjaerboelling I."/>
            <person name="Rothschild-Mancinelli K."/>
            <person name="Lyhne E.K."/>
            <person name="Kogle M.E."/>
            <person name="Barry K."/>
            <person name="Clum A."/>
            <person name="Na H."/>
            <person name="Ledsgaard L."/>
            <person name="Lin J."/>
            <person name="Lipzen A."/>
            <person name="Kuo A."/>
            <person name="Riley R."/>
            <person name="Mondo S."/>
            <person name="LaButti K."/>
            <person name="Haridas S."/>
            <person name="Pangalinan J."/>
            <person name="Salamov A.A."/>
            <person name="Simmons B.A."/>
            <person name="Magnuson J.K."/>
            <person name="Chen J."/>
            <person name="Drula E."/>
            <person name="Henrissat B."/>
            <person name="Wiebenga A."/>
            <person name="Lubbers R.J."/>
            <person name="Gomes A.C."/>
            <person name="Makela M.R."/>
            <person name="Stajich J."/>
            <person name="Grigoriev I.V."/>
            <person name="Mortensen U.H."/>
            <person name="De vries R.P."/>
            <person name="Baker S.E."/>
            <person name="Andersen M.R."/>
        </authorList>
    </citation>
    <scope>NUCLEOTIDE SEQUENCE [LARGE SCALE GENOMIC DNA]</scope>
    <source>
        <strain evidence="2 3">CBS 600.67</strain>
    </source>
</reference>
<name>A0ABR4J4D7_9EURO</name>
<protein>
    <recommendedName>
        <fullName evidence="4">Copper transporter</fullName>
    </recommendedName>
</protein>
<keyword evidence="1" id="KW-0812">Transmembrane</keyword>
<proteinExistence type="predicted"/>
<keyword evidence="1" id="KW-0472">Membrane</keyword>
<sequence length="59" mass="6416">MLAVAHEDQPVSGILMLDVVLFTFSFGLLFLVLSLSMRILAMGLGIISRVQGFLLNLHG</sequence>
<dbReference type="EMBL" id="JBFXLS010000001">
    <property type="protein sequence ID" value="KAL2834908.1"/>
    <property type="molecule type" value="Genomic_DNA"/>
</dbReference>
<organism evidence="2 3">
    <name type="scientific">Aspergillus cavernicola</name>
    <dbReference type="NCBI Taxonomy" id="176166"/>
    <lineage>
        <taxon>Eukaryota</taxon>
        <taxon>Fungi</taxon>
        <taxon>Dikarya</taxon>
        <taxon>Ascomycota</taxon>
        <taxon>Pezizomycotina</taxon>
        <taxon>Eurotiomycetes</taxon>
        <taxon>Eurotiomycetidae</taxon>
        <taxon>Eurotiales</taxon>
        <taxon>Aspergillaceae</taxon>
        <taxon>Aspergillus</taxon>
        <taxon>Aspergillus subgen. Nidulantes</taxon>
    </lineage>
</organism>
<accession>A0ABR4J4D7</accession>
<keyword evidence="1" id="KW-1133">Transmembrane helix</keyword>
<gene>
    <name evidence="2" type="ORF">BDW59DRAFT_136794</name>
</gene>
<evidence type="ECO:0000313" key="2">
    <source>
        <dbReference type="EMBL" id="KAL2834908.1"/>
    </source>
</evidence>
<evidence type="ECO:0008006" key="4">
    <source>
        <dbReference type="Google" id="ProtNLM"/>
    </source>
</evidence>
<feature type="transmembrane region" description="Helical" evidence="1">
    <location>
        <begin position="20"/>
        <end position="41"/>
    </location>
</feature>